<dbReference type="EMBL" id="GL883010">
    <property type="protein sequence ID" value="EGG20540.1"/>
    <property type="molecule type" value="Genomic_DNA"/>
</dbReference>
<dbReference type="InterPro" id="IPR013088">
    <property type="entry name" value="Znf_NHR/GATA"/>
</dbReference>
<protein>
    <recommendedName>
        <fullName evidence="3">GATA-type domain-containing protein</fullName>
    </recommendedName>
</protein>
<evidence type="ECO:0000256" key="2">
    <source>
        <dbReference type="SAM" id="MobiDB-lite"/>
    </source>
</evidence>
<reference evidence="5" key="1">
    <citation type="journal article" date="2011" name="Genome Res.">
        <title>Phylogeny-wide analysis of social amoeba genomes highlights ancient origins for complex intercellular communication.</title>
        <authorList>
            <person name="Heidel A.J."/>
            <person name="Lawal H.M."/>
            <person name="Felder M."/>
            <person name="Schilde C."/>
            <person name="Helps N.R."/>
            <person name="Tunggal B."/>
            <person name="Rivero F."/>
            <person name="John U."/>
            <person name="Schleicher M."/>
            <person name="Eichinger L."/>
            <person name="Platzer M."/>
            <person name="Noegel A.A."/>
            <person name="Schaap P."/>
            <person name="Gloeckner G."/>
        </authorList>
    </citation>
    <scope>NUCLEOTIDE SEQUENCE [LARGE SCALE GENOMIC DNA]</scope>
    <source>
        <strain evidence="5">SH3</strain>
    </source>
</reference>
<dbReference type="Gene3D" id="3.30.40.10">
    <property type="entry name" value="Zinc/RING finger domain, C3HC4 (zinc finger)"/>
    <property type="match status" value="1"/>
</dbReference>
<dbReference type="STRING" id="1054147.F4PRP1"/>
<keyword evidence="1" id="KW-0863">Zinc-finger</keyword>
<feature type="domain" description="GATA-type" evidence="3">
    <location>
        <begin position="291"/>
        <end position="306"/>
    </location>
</feature>
<sequence length="436" mass="48039">MFKHPTTFNNHHQYQQQQQYMNQPYGHDIILERLFQLKQQYKECQDDLDLMNHDNDGTSESNTSASSLTSIGSVKQHANQSSGSSSSFSSSSSYSSRSSSSSSYSSSPLLEVPCSAFIPSSPTISPVSSPLSSISIDQLVEDSDMELSSEDNKFTIVPLSPVHNHHNFQSFMDEPSYFPSTSNVHFEKTPFHQQQQQQQQPIFSSFTPQKRNILFTQTTTSTTTTNPLSSSPSSTPPSSSPSSSLQKNDLVFESKINKTRSKNSKYGQVVPRVNVCVCGSTTPGKGPTCKWRKGPNGEVLCNSCGLQNMKKPKCLLCGIVYNSKEAMASSISWIRCDDCKQWVMSKCDSGMGDISLYDDSNPNPLHYSCPKCRTDPSKPKTTRNNHRSLLKNHSKPINGSSSSSSSSPKKQQPLSINNTQSSSSSSTLSHDPMFHG</sequence>
<feature type="compositionally biased region" description="Low complexity" evidence="2">
    <location>
        <begin position="218"/>
        <end position="233"/>
    </location>
</feature>
<dbReference type="GO" id="GO:0043565">
    <property type="term" value="F:sequence-specific DNA binding"/>
    <property type="evidence" value="ECO:0007669"/>
    <property type="project" value="InterPro"/>
</dbReference>
<feature type="compositionally biased region" description="Low complexity" evidence="2">
    <location>
        <begin position="414"/>
        <end position="429"/>
    </location>
</feature>
<keyword evidence="1" id="KW-0479">Metal-binding</keyword>
<dbReference type="Gene3D" id="3.30.50.10">
    <property type="entry name" value="Erythroid Transcription Factor GATA-1, subunit A"/>
    <property type="match status" value="1"/>
</dbReference>
<feature type="compositionally biased region" description="Low complexity" evidence="2">
    <location>
        <begin position="58"/>
        <end position="73"/>
    </location>
</feature>
<organism evidence="4 5">
    <name type="scientific">Cavenderia fasciculata</name>
    <name type="common">Slime mold</name>
    <name type="synonym">Dictyostelium fasciculatum</name>
    <dbReference type="NCBI Taxonomy" id="261658"/>
    <lineage>
        <taxon>Eukaryota</taxon>
        <taxon>Amoebozoa</taxon>
        <taxon>Evosea</taxon>
        <taxon>Eumycetozoa</taxon>
        <taxon>Dictyostelia</taxon>
        <taxon>Acytosteliales</taxon>
        <taxon>Cavenderiaceae</taxon>
        <taxon>Cavenderia</taxon>
    </lineage>
</organism>
<feature type="compositionally biased region" description="Basic residues" evidence="2">
    <location>
        <begin position="380"/>
        <end position="394"/>
    </location>
</feature>
<dbReference type="GeneID" id="14872763"/>
<keyword evidence="5" id="KW-1185">Reference proteome</keyword>
<evidence type="ECO:0000256" key="1">
    <source>
        <dbReference type="PROSITE-ProRule" id="PRU00094"/>
    </source>
</evidence>
<dbReference type="OrthoDB" id="308383at2759"/>
<dbReference type="InterPro" id="IPR000679">
    <property type="entry name" value="Znf_GATA"/>
</dbReference>
<name>F4PRP1_CACFS</name>
<dbReference type="GO" id="GO:0008270">
    <property type="term" value="F:zinc ion binding"/>
    <property type="evidence" value="ECO:0007669"/>
    <property type="project" value="UniProtKB-KW"/>
</dbReference>
<accession>F4PRP1</accession>
<dbReference type="SUPFAM" id="SSF57903">
    <property type="entry name" value="FYVE/PHD zinc finger"/>
    <property type="match status" value="1"/>
</dbReference>
<dbReference type="Pfam" id="PF00320">
    <property type="entry name" value="GATA"/>
    <property type="match status" value="1"/>
</dbReference>
<gene>
    <name evidence="4" type="ORF">DFA_00401</name>
</gene>
<feature type="region of interest" description="Disordered" evidence="2">
    <location>
        <begin position="182"/>
        <end position="201"/>
    </location>
</feature>
<dbReference type="Proteomes" id="UP000007797">
    <property type="component" value="Unassembled WGS sequence"/>
</dbReference>
<feature type="compositionally biased region" description="Low complexity" evidence="2">
    <location>
        <begin position="81"/>
        <end position="92"/>
    </location>
</feature>
<dbReference type="AlphaFoldDB" id="F4PRP1"/>
<feature type="region of interest" description="Disordered" evidence="2">
    <location>
        <begin position="49"/>
        <end position="92"/>
    </location>
</feature>
<dbReference type="InterPro" id="IPR013083">
    <property type="entry name" value="Znf_RING/FYVE/PHD"/>
</dbReference>
<evidence type="ECO:0000313" key="5">
    <source>
        <dbReference type="Proteomes" id="UP000007797"/>
    </source>
</evidence>
<keyword evidence="1" id="KW-0862">Zinc</keyword>
<dbReference type="GO" id="GO:0006355">
    <property type="term" value="P:regulation of DNA-templated transcription"/>
    <property type="evidence" value="ECO:0007669"/>
    <property type="project" value="InterPro"/>
</dbReference>
<proteinExistence type="predicted"/>
<dbReference type="PROSITE" id="PS50114">
    <property type="entry name" value="GATA_ZN_FINGER_2"/>
    <property type="match status" value="1"/>
</dbReference>
<dbReference type="KEGG" id="dfa:DFA_00401"/>
<dbReference type="InterPro" id="IPR011011">
    <property type="entry name" value="Znf_FYVE_PHD"/>
</dbReference>
<feature type="region of interest" description="Disordered" evidence="2">
    <location>
        <begin position="218"/>
        <end position="247"/>
    </location>
</feature>
<evidence type="ECO:0000259" key="3">
    <source>
        <dbReference type="PROSITE" id="PS50114"/>
    </source>
</evidence>
<feature type="region of interest" description="Disordered" evidence="2">
    <location>
        <begin position="370"/>
        <end position="436"/>
    </location>
</feature>
<dbReference type="RefSeq" id="XP_004358390.1">
    <property type="nucleotide sequence ID" value="XM_004358333.1"/>
</dbReference>
<evidence type="ECO:0000313" key="4">
    <source>
        <dbReference type="EMBL" id="EGG20540.1"/>
    </source>
</evidence>